<dbReference type="InterPro" id="IPR039537">
    <property type="entry name" value="Retrotran_Ty1/copia-like"/>
</dbReference>
<protein>
    <recommendedName>
        <fullName evidence="3">GAG-pre-integrase domain-containing protein</fullName>
    </recommendedName>
</protein>
<dbReference type="InterPro" id="IPR012337">
    <property type="entry name" value="RNaseH-like_sf"/>
</dbReference>
<dbReference type="SUPFAM" id="SSF53098">
    <property type="entry name" value="Ribonuclease H-like"/>
    <property type="match status" value="1"/>
</dbReference>
<evidence type="ECO:0008006" key="3">
    <source>
        <dbReference type="Google" id="ProtNLM"/>
    </source>
</evidence>
<dbReference type="EMBL" id="MJFZ01000165">
    <property type="protein sequence ID" value="RAW35546.1"/>
    <property type="molecule type" value="Genomic_DNA"/>
</dbReference>
<dbReference type="AlphaFoldDB" id="A0A329SHF7"/>
<dbReference type="Gene3D" id="3.30.420.10">
    <property type="entry name" value="Ribonuclease H-like superfamily/Ribonuclease H"/>
    <property type="match status" value="1"/>
</dbReference>
<keyword evidence="2" id="KW-1185">Reference proteome</keyword>
<dbReference type="Proteomes" id="UP000251314">
    <property type="component" value="Unassembled WGS sequence"/>
</dbReference>
<proteinExistence type="predicted"/>
<comment type="caution">
    <text evidence="1">The sequence shown here is derived from an EMBL/GenBank/DDBJ whole genome shotgun (WGS) entry which is preliminary data.</text>
</comment>
<dbReference type="PANTHER" id="PTHR42648">
    <property type="entry name" value="TRANSPOSASE, PUTATIVE-RELATED"/>
    <property type="match status" value="1"/>
</dbReference>
<evidence type="ECO:0000313" key="2">
    <source>
        <dbReference type="Proteomes" id="UP000251314"/>
    </source>
</evidence>
<dbReference type="OrthoDB" id="117847at2759"/>
<dbReference type="InterPro" id="IPR036397">
    <property type="entry name" value="RNaseH_sf"/>
</dbReference>
<dbReference type="GO" id="GO:0003676">
    <property type="term" value="F:nucleic acid binding"/>
    <property type="evidence" value="ECO:0007669"/>
    <property type="project" value="InterPro"/>
</dbReference>
<dbReference type="PANTHER" id="PTHR42648:SF28">
    <property type="entry name" value="TRANSPOSON-ENCODED PROTEIN WITH RIBONUCLEASE H-LIKE AND RETROVIRUS ZINC FINGER-LIKE DOMAINS"/>
    <property type="match status" value="1"/>
</dbReference>
<evidence type="ECO:0000313" key="1">
    <source>
        <dbReference type="EMBL" id="RAW35546.1"/>
    </source>
</evidence>
<organism evidence="1 2">
    <name type="scientific">Phytophthora cactorum</name>
    <dbReference type="NCBI Taxonomy" id="29920"/>
    <lineage>
        <taxon>Eukaryota</taxon>
        <taxon>Sar</taxon>
        <taxon>Stramenopiles</taxon>
        <taxon>Oomycota</taxon>
        <taxon>Peronosporomycetes</taxon>
        <taxon>Peronosporales</taxon>
        <taxon>Peronosporaceae</taxon>
        <taxon>Phytophthora</taxon>
    </lineage>
</organism>
<dbReference type="VEuPathDB" id="FungiDB:PC110_g8160"/>
<reference evidence="1 2" key="1">
    <citation type="submission" date="2018-01" db="EMBL/GenBank/DDBJ databases">
        <title>Draft genome of the strawberry crown rot pathogen Phytophthora cactorum.</title>
        <authorList>
            <person name="Armitage A.D."/>
            <person name="Lysoe E."/>
            <person name="Nellist C.F."/>
            <person name="Harrison R.J."/>
            <person name="Brurberg M.B."/>
        </authorList>
    </citation>
    <scope>NUCLEOTIDE SEQUENCE [LARGE SCALE GENOMIC DNA]</scope>
    <source>
        <strain evidence="1 2">10300</strain>
    </source>
</reference>
<gene>
    <name evidence="1" type="ORF">PC110_g8160</name>
</gene>
<name>A0A329SHF7_9STRA</name>
<sequence>MTVLDQEANAVQQGTLVEFHKRLGHLNFDAVERLARDLSSGIKLTWKQTKSCQSNKDSGEHSPIDRVVGLACSYLKGSVTPKARLNNRYTFDLFLLLFEGKFRCEIHVLRTESGGEYENVYLFRKRTGVARQRGEAPNQASNGKTKRMHRTITSMARCMIFACGLPLSYCRESVQDATYILNGRRRTRTQAERLV</sequence>
<accession>A0A329SHF7</accession>